<evidence type="ECO:0000256" key="2">
    <source>
        <dbReference type="SAM" id="Phobius"/>
    </source>
</evidence>
<dbReference type="InterPro" id="IPR012347">
    <property type="entry name" value="Ferritin-like"/>
</dbReference>
<feature type="transmembrane region" description="Helical" evidence="2">
    <location>
        <begin position="42"/>
        <end position="65"/>
    </location>
</feature>
<reference evidence="4" key="1">
    <citation type="journal article" date="2014" name="Int. J. Syst. Evol. Microbiol.">
        <title>Complete genome sequence of Corynebacterium casei LMG S-19264T (=DSM 44701T), isolated from a smear-ripened cheese.</title>
        <authorList>
            <consortium name="US DOE Joint Genome Institute (JGI-PGF)"/>
            <person name="Walter F."/>
            <person name="Albersmeier A."/>
            <person name="Kalinowski J."/>
            <person name="Ruckert C."/>
        </authorList>
    </citation>
    <scope>NUCLEOTIDE SEQUENCE</scope>
    <source>
        <strain evidence="4">CGMCC 1.14984</strain>
    </source>
</reference>
<dbReference type="EMBL" id="BMGZ01000001">
    <property type="protein sequence ID" value="GGH94681.1"/>
    <property type="molecule type" value="Genomic_DNA"/>
</dbReference>
<feature type="transmembrane region" description="Helical" evidence="2">
    <location>
        <begin position="6"/>
        <end position="30"/>
    </location>
</feature>
<feature type="region of interest" description="Disordered" evidence="1">
    <location>
        <begin position="157"/>
        <end position="184"/>
    </location>
</feature>
<dbReference type="InterPro" id="IPR005183">
    <property type="entry name" value="DUF305_CopM-like"/>
</dbReference>
<accession>A0A8J3A5Y0</accession>
<organism evidence="4 6">
    <name type="scientific">Aquisalinus luteolus</name>
    <dbReference type="NCBI Taxonomy" id="1566827"/>
    <lineage>
        <taxon>Bacteria</taxon>
        <taxon>Pseudomonadati</taxon>
        <taxon>Pseudomonadota</taxon>
        <taxon>Alphaproteobacteria</taxon>
        <taxon>Parvularculales</taxon>
        <taxon>Parvularculaceae</taxon>
        <taxon>Aquisalinus</taxon>
    </lineage>
</organism>
<keyword evidence="2" id="KW-0472">Membrane</keyword>
<reference evidence="4" key="3">
    <citation type="submission" date="2020-09" db="EMBL/GenBank/DDBJ databases">
        <authorList>
            <person name="Sun Q."/>
            <person name="Zhou Y."/>
        </authorList>
    </citation>
    <scope>NUCLEOTIDE SEQUENCE</scope>
    <source>
        <strain evidence="4">CGMCC 1.14984</strain>
    </source>
</reference>
<keyword evidence="2" id="KW-1133">Transmembrane helix</keyword>
<dbReference type="Pfam" id="PF03713">
    <property type="entry name" value="DUF305"/>
    <property type="match status" value="1"/>
</dbReference>
<dbReference type="AlphaFoldDB" id="A0A8J3A5Y0"/>
<feature type="transmembrane region" description="Helical" evidence="2">
    <location>
        <begin position="71"/>
        <end position="88"/>
    </location>
</feature>
<comment type="caution">
    <text evidence="4">The sequence shown here is derived from an EMBL/GenBank/DDBJ whole genome shotgun (WGS) entry which is preliminary data.</text>
</comment>
<evidence type="ECO:0000313" key="6">
    <source>
        <dbReference type="Proteomes" id="UP000621856"/>
    </source>
</evidence>
<dbReference type="RefSeq" id="WP_155137979.1">
    <property type="nucleotide sequence ID" value="NZ_BMGZ01000001.1"/>
</dbReference>
<feature type="domain" description="DUF305" evidence="3">
    <location>
        <begin position="95"/>
        <end position="143"/>
    </location>
</feature>
<evidence type="ECO:0000259" key="3">
    <source>
        <dbReference type="Pfam" id="PF03713"/>
    </source>
</evidence>
<proteinExistence type="predicted"/>
<name>A0A8J3A5Y0_9PROT</name>
<dbReference type="Proteomes" id="UP000621856">
    <property type="component" value="Unassembled WGS sequence"/>
</dbReference>
<evidence type="ECO:0000313" key="7">
    <source>
        <dbReference type="Proteomes" id="UP000818603"/>
    </source>
</evidence>
<reference evidence="5 7" key="2">
    <citation type="submission" date="2020-02" db="EMBL/GenBank/DDBJ databases">
        <title>Genome sequence of Parvularcula flava strain NH6-79.</title>
        <authorList>
            <person name="Abdul Karim M.H."/>
            <person name="Lam M.Q."/>
            <person name="Chen S.J."/>
            <person name="Yahya A."/>
            <person name="Shahir S."/>
            <person name="Shamsir M.S."/>
            <person name="Chong C.S."/>
        </authorList>
    </citation>
    <scope>NUCLEOTIDE SEQUENCE [LARGE SCALE GENOMIC DNA]</scope>
    <source>
        <strain evidence="5 7">NH6-79</strain>
    </source>
</reference>
<keyword evidence="7" id="KW-1185">Reference proteome</keyword>
<dbReference type="EMBL" id="VCJR02000001">
    <property type="protein sequence ID" value="NHK27190.1"/>
    <property type="molecule type" value="Genomic_DNA"/>
</dbReference>
<dbReference type="Proteomes" id="UP000818603">
    <property type="component" value="Unassembled WGS sequence"/>
</dbReference>
<evidence type="ECO:0000256" key="1">
    <source>
        <dbReference type="SAM" id="MobiDB-lite"/>
    </source>
</evidence>
<dbReference type="Gene3D" id="1.20.1260.10">
    <property type="match status" value="1"/>
</dbReference>
<evidence type="ECO:0000313" key="5">
    <source>
        <dbReference type="EMBL" id="NHK27190.1"/>
    </source>
</evidence>
<evidence type="ECO:0000313" key="4">
    <source>
        <dbReference type="EMBL" id="GGH94681.1"/>
    </source>
</evidence>
<gene>
    <name evidence="5" type="ORF">FF098_004655</name>
    <name evidence="4" type="ORF">GCM10011355_09440</name>
</gene>
<sequence>MDNNSHYWRFAAMIGTSMVVMFILMYFNTYALEHVRWSETRFYMTFIMGAAMALVMLSFMLGMYSDKRINAGIYIASVVVLIAALYLVRSQATVGERSYMNAMIPHHSIAIMTSERANIEDVRVQELADKIIRAQRREIKEMEWLVSDISRNGIAATRDEADARPVPAFEGDLAPDEPSGSQIE</sequence>
<protein>
    <submittedName>
        <fullName evidence="5">DUF305 domain-containing protein</fullName>
    </submittedName>
</protein>
<keyword evidence="2" id="KW-0812">Transmembrane</keyword>